<feature type="non-terminal residue" evidence="1">
    <location>
        <position position="1"/>
    </location>
</feature>
<evidence type="ECO:0000313" key="1">
    <source>
        <dbReference type="EMBL" id="TGL65964.1"/>
    </source>
</evidence>
<protein>
    <submittedName>
        <fullName evidence="1">Uncharacterized protein</fullName>
    </submittedName>
</protein>
<dbReference type="Proteomes" id="UP000297762">
    <property type="component" value="Unassembled WGS sequence"/>
</dbReference>
<dbReference type="EMBL" id="RQGF01000001">
    <property type="protein sequence ID" value="TGL65964.1"/>
    <property type="molecule type" value="Genomic_DNA"/>
</dbReference>
<keyword evidence="2" id="KW-1185">Reference proteome</keyword>
<sequence>EKQGFVLYKAGLYSPFAALDPMSNIRSDFYLKNYQNETGFEDLVSKLGEQDLNLVLEGTRAQGEERKAKYAYDVVKGNVVIESYLSYIGIGAEGQTAPSLDTQITNKERELEFQAEQRLGNLLSLIEGYKSYSFDPDKTEANPSIRQALKEIQDSGYEITDTVYNKNVSTGTYDFIGGINNLKGIIDNYVDNNLPGRVAIDDPYAETSKAKGAMSNYGDTIIDSGKRIGILTDIADKYKGLTGTALQNALGSELSIVKTQYDTNQKAFEDAQTAFKNQQDTVKTIQDQYATKQTQVTAAYNTMEAASVALSQKSAVYDFATVQEYSQDVGGMNILDLAKNRLTTANDAVTAKLKEITDLQNLISKQTTLASLNSDPQVQQNQQQTQEWAERALRFSKAEDIIKDKMTDLKSRIDAERSTLQTYLNSILVPINSPINASGL</sequence>
<dbReference type="AlphaFoldDB" id="A0A4R9KFU5"/>
<proteinExistence type="predicted"/>
<organism evidence="1 2">
    <name type="scientific">Leptospira sarikeiensis</name>
    <dbReference type="NCBI Taxonomy" id="2484943"/>
    <lineage>
        <taxon>Bacteria</taxon>
        <taxon>Pseudomonadati</taxon>
        <taxon>Spirochaetota</taxon>
        <taxon>Spirochaetia</taxon>
        <taxon>Leptospirales</taxon>
        <taxon>Leptospiraceae</taxon>
        <taxon>Leptospira</taxon>
    </lineage>
</organism>
<feature type="non-terminal residue" evidence="1">
    <location>
        <position position="440"/>
    </location>
</feature>
<reference evidence="1" key="1">
    <citation type="journal article" date="2019" name="PLoS Negl. Trop. Dis.">
        <title>Revisiting the worldwide diversity of Leptospira species in the environment.</title>
        <authorList>
            <person name="Vincent A.T."/>
            <person name="Schiettekatte O."/>
            <person name="Bourhy P."/>
            <person name="Veyrier F.J."/>
            <person name="Picardeau M."/>
        </authorList>
    </citation>
    <scope>NUCLEOTIDE SEQUENCE [LARGE SCALE GENOMIC DNA]</scope>
    <source>
        <strain evidence="1">201702455</strain>
    </source>
</reference>
<gene>
    <name evidence="1" type="ORF">EHQ64_00005</name>
</gene>
<comment type="caution">
    <text evidence="1">The sequence shown here is derived from an EMBL/GenBank/DDBJ whole genome shotgun (WGS) entry which is preliminary data.</text>
</comment>
<name>A0A4R9KFU5_9LEPT</name>
<accession>A0A4R9KFU5</accession>
<evidence type="ECO:0000313" key="2">
    <source>
        <dbReference type="Proteomes" id="UP000297762"/>
    </source>
</evidence>